<dbReference type="GO" id="GO:0004674">
    <property type="term" value="F:protein serine/threonine kinase activity"/>
    <property type="evidence" value="ECO:0007669"/>
    <property type="project" value="UniProtKB-KW"/>
</dbReference>
<feature type="compositionally biased region" description="Low complexity" evidence="8">
    <location>
        <begin position="377"/>
        <end position="389"/>
    </location>
</feature>
<dbReference type="InterPro" id="IPR011009">
    <property type="entry name" value="Kinase-like_dom_sf"/>
</dbReference>
<dbReference type="CDD" id="cd14014">
    <property type="entry name" value="STKc_PknB_like"/>
    <property type="match status" value="1"/>
</dbReference>
<feature type="domain" description="Protein kinase" evidence="10">
    <location>
        <begin position="11"/>
        <end position="269"/>
    </location>
</feature>
<keyword evidence="9" id="KW-0472">Membrane</keyword>
<dbReference type="Gene3D" id="3.30.200.20">
    <property type="entry name" value="Phosphorylase Kinase, domain 1"/>
    <property type="match status" value="1"/>
</dbReference>
<feature type="binding site" evidence="7">
    <location>
        <position position="40"/>
    </location>
    <ligand>
        <name>ATP</name>
        <dbReference type="ChEBI" id="CHEBI:30616"/>
    </ligand>
</feature>
<dbReference type="Gene3D" id="1.10.510.10">
    <property type="entry name" value="Transferase(Phosphotransferase) domain 1"/>
    <property type="match status" value="1"/>
</dbReference>
<keyword evidence="4 7" id="KW-0547">Nucleotide-binding</keyword>
<evidence type="ECO:0000256" key="7">
    <source>
        <dbReference type="PROSITE-ProRule" id="PRU10141"/>
    </source>
</evidence>
<dbReference type="AlphaFoldDB" id="A0A7W9MYW1"/>
<keyword evidence="12" id="KW-1185">Reference proteome</keyword>
<feature type="compositionally biased region" description="Polar residues" evidence="8">
    <location>
        <begin position="355"/>
        <end position="365"/>
    </location>
</feature>
<accession>A0A7W9MYW1</accession>
<evidence type="ECO:0000256" key="4">
    <source>
        <dbReference type="ARBA" id="ARBA00022741"/>
    </source>
</evidence>
<evidence type="ECO:0000256" key="2">
    <source>
        <dbReference type="ARBA" id="ARBA00022527"/>
    </source>
</evidence>
<dbReference type="EMBL" id="JACHMY010000001">
    <property type="protein sequence ID" value="MBB5840797.1"/>
    <property type="molecule type" value="Genomic_DNA"/>
</dbReference>
<dbReference type="FunFam" id="1.10.510.10:FF:000021">
    <property type="entry name" value="Serine/threonine protein kinase"/>
    <property type="match status" value="1"/>
</dbReference>
<keyword evidence="6 7" id="KW-0067">ATP-binding</keyword>
<evidence type="ECO:0000256" key="8">
    <source>
        <dbReference type="SAM" id="MobiDB-lite"/>
    </source>
</evidence>
<dbReference type="PANTHER" id="PTHR43289:SF6">
    <property type="entry name" value="SERINE_THREONINE-PROTEIN KINASE NEKL-3"/>
    <property type="match status" value="1"/>
</dbReference>
<dbReference type="PANTHER" id="PTHR43289">
    <property type="entry name" value="MITOGEN-ACTIVATED PROTEIN KINASE KINASE KINASE 20-RELATED"/>
    <property type="match status" value="1"/>
</dbReference>
<keyword evidence="3 11" id="KW-0808">Transferase</keyword>
<dbReference type="InterPro" id="IPR008271">
    <property type="entry name" value="Ser/Thr_kinase_AS"/>
</dbReference>
<dbReference type="InterPro" id="IPR000719">
    <property type="entry name" value="Prot_kinase_dom"/>
</dbReference>
<comment type="caution">
    <text evidence="11">The sequence shown here is derived from an EMBL/GenBank/DDBJ whole genome shotgun (WGS) entry which is preliminary data.</text>
</comment>
<evidence type="ECO:0000259" key="10">
    <source>
        <dbReference type="PROSITE" id="PS50011"/>
    </source>
</evidence>
<evidence type="ECO:0000256" key="3">
    <source>
        <dbReference type="ARBA" id="ARBA00022679"/>
    </source>
</evidence>
<keyword evidence="9" id="KW-1133">Transmembrane helix</keyword>
<sequence length="435" mass="46048">MRRDVLVAERYRVGDPLGRGGMGEVFRATDEQLGREVALKLLLPARREPEMAERFHREARAAASLSDPHVVAAYDFGPYEDGFFLAMELVEGRTLAVELRLSGPFGPDRALDVIRQSAAGLAAAHRNDIVHRDLKPQNLLITADGTVKVTDFGIARFLTDTTTTLTATGQILGSIHYLAPERAQGLPAGKASDVYALGCVLYQLVTGHPPFQGDQPAAVMYQQVSTEPTPPSDLRPRLAGEFEALLMSMLAKNPDDRPTAAQVAGTAVLPDGRGPAGTAVLPDGRGPAGTAVLRDGRGAADRSSAVSGEPDSGRPRRFPGGWSRRRLIGAGAAVAVLAGAGAGVVLDHRDRRLPETNNLTPPSTQRSTPVVPPTPKPTSTRPPSTTTVTTERRASTTSKPVADPSKPPGNGKPSKPGKPDKPGQSKSKTKNPNRP</sequence>
<dbReference type="Pfam" id="PF00069">
    <property type="entry name" value="Pkinase"/>
    <property type="match status" value="1"/>
</dbReference>
<feature type="transmembrane region" description="Helical" evidence="9">
    <location>
        <begin position="327"/>
        <end position="346"/>
    </location>
</feature>
<keyword evidence="5 11" id="KW-0418">Kinase</keyword>
<feature type="region of interest" description="Disordered" evidence="8">
    <location>
        <begin position="353"/>
        <end position="435"/>
    </location>
</feature>
<organism evidence="11 12">
    <name type="scientific">Kribbella italica</name>
    <dbReference type="NCBI Taxonomy" id="1540520"/>
    <lineage>
        <taxon>Bacteria</taxon>
        <taxon>Bacillati</taxon>
        <taxon>Actinomycetota</taxon>
        <taxon>Actinomycetes</taxon>
        <taxon>Propionibacteriales</taxon>
        <taxon>Kribbellaceae</taxon>
        <taxon>Kribbella</taxon>
    </lineage>
</organism>
<evidence type="ECO:0000256" key="9">
    <source>
        <dbReference type="SAM" id="Phobius"/>
    </source>
</evidence>
<evidence type="ECO:0000256" key="6">
    <source>
        <dbReference type="ARBA" id="ARBA00022840"/>
    </source>
</evidence>
<gene>
    <name evidence="11" type="ORF">HDA39_007531</name>
</gene>
<protein>
    <recommendedName>
        <fullName evidence="1">non-specific serine/threonine protein kinase</fullName>
        <ecNumber evidence="1">2.7.11.1</ecNumber>
    </recommendedName>
</protein>
<dbReference type="SUPFAM" id="SSF56112">
    <property type="entry name" value="Protein kinase-like (PK-like)"/>
    <property type="match status" value="1"/>
</dbReference>
<proteinExistence type="predicted"/>
<dbReference type="PROSITE" id="PS00108">
    <property type="entry name" value="PROTEIN_KINASE_ST"/>
    <property type="match status" value="1"/>
</dbReference>
<keyword evidence="9" id="KW-0812">Transmembrane</keyword>
<dbReference type="Proteomes" id="UP000549971">
    <property type="component" value="Unassembled WGS sequence"/>
</dbReference>
<dbReference type="PROSITE" id="PS50011">
    <property type="entry name" value="PROTEIN_KINASE_DOM"/>
    <property type="match status" value="1"/>
</dbReference>
<evidence type="ECO:0000256" key="1">
    <source>
        <dbReference type="ARBA" id="ARBA00012513"/>
    </source>
</evidence>
<reference evidence="11 12" key="1">
    <citation type="submission" date="2020-08" db="EMBL/GenBank/DDBJ databases">
        <title>Sequencing the genomes of 1000 actinobacteria strains.</title>
        <authorList>
            <person name="Klenk H.-P."/>
        </authorList>
    </citation>
    <scope>NUCLEOTIDE SEQUENCE [LARGE SCALE GENOMIC DNA]</scope>
    <source>
        <strain evidence="11 12">DSM 28967</strain>
    </source>
</reference>
<dbReference type="EC" id="2.7.11.1" evidence="1"/>
<dbReference type="InterPro" id="IPR017441">
    <property type="entry name" value="Protein_kinase_ATP_BS"/>
</dbReference>
<evidence type="ECO:0000313" key="12">
    <source>
        <dbReference type="Proteomes" id="UP000549971"/>
    </source>
</evidence>
<dbReference type="SMART" id="SM00220">
    <property type="entry name" value="S_TKc"/>
    <property type="match status" value="1"/>
</dbReference>
<dbReference type="PROSITE" id="PS00107">
    <property type="entry name" value="PROTEIN_KINASE_ATP"/>
    <property type="match status" value="1"/>
</dbReference>
<dbReference type="GO" id="GO:0005524">
    <property type="term" value="F:ATP binding"/>
    <property type="evidence" value="ECO:0007669"/>
    <property type="project" value="UniProtKB-UniRule"/>
</dbReference>
<keyword evidence="2" id="KW-0723">Serine/threonine-protein kinase</keyword>
<name>A0A7W9MYW1_9ACTN</name>
<dbReference type="RefSeq" id="WP_202893239.1">
    <property type="nucleotide sequence ID" value="NZ_JACHMY010000001.1"/>
</dbReference>
<evidence type="ECO:0000313" key="11">
    <source>
        <dbReference type="EMBL" id="MBB5840797.1"/>
    </source>
</evidence>
<feature type="region of interest" description="Disordered" evidence="8">
    <location>
        <begin position="275"/>
        <end position="323"/>
    </location>
</feature>
<evidence type="ECO:0000256" key="5">
    <source>
        <dbReference type="ARBA" id="ARBA00022777"/>
    </source>
</evidence>